<keyword evidence="4" id="KW-0804">Transcription</keyword>
<dbReference type="EMBL" id="BAABKO010000001">
    <property type="protein sequence ID" value="GAA4763808.1"/>
    <property type="molecule type" value="Genomic_DNA"/>
</dbReference>
<evidence type="ECO:0000256" key="3">
    <source>
        <dbReference type="ARBA" id="ARBA00023125"/>
    </source>
</evidence>
<name>A0ABP8ZSN2_9MICO</name>
<dbReference type="PANTHER" id="PTHR30346:SF0">
    <property type="entry name" value="HCA OPERON TRANSCRIPTIONAL ACTIVATOR HCAR"/>
    <property type="match status" value="1"/>
</dbReference>
<dbReference type="Gene3D" id="1.10.10.10">
    <property type="entry name" value="Winged helix-like DNA-binding domain superfamily/Winged helix DNA-binding domain"/>
    <property type="match status" value="1"/>
</dbReference>
<dbReference type="InterPro" id="IPR036390">
    <property type="entry name" value="WH_DNA-bd_sf"/>
</dbReference>
<dbReference type="InterPro" id="IPR000847">
    <property type="entry name" value="LysR_HTH_N"/>
</dbReference>
<dbReference type="Pfam" id="PF03466">
    <property type="entry name" value="LysR_substrate"/>
    <property type="match status" value="1"/>
</dbReference>
<reference evidence="7" key="1">
    <citation type="journal article" date="2019" name="Int. J. Syst. Evol. Microbiol.">
        <title>The Global Catalogue of Microorganisms (GCM) 10K type strain sequencing project: providing services to taxonomists for standard genome sequencing and annotation.</title>
        <authorList>
            <consortium name="The Broad Institute Genomics Platform"/>
            <consortium name="The Broad Institute Genome Sequencing Center for Infectious Disease"/>
            <person name="Wu L."/>
            <person name="Ma J."/>
        </authorList>
    </citation>
    <scope>NUCLEOTIDE SEQUENCE [LARGE SCALE GENOMIC DNA]</scope>
    <source>
        <strain evidence="7">JCM 18537</strain>
    </source>
</reference>
<dbReference type="PANTHER" id="PTHR30346">
    <property type="entry name" value="TRANSCRIPTIONAL DUAL REGULATOR HCAR-RELATED"/>
    <property type="match status" value="1"/>
</dbReference>
<evidence type="ECO:0000256" key="2">
    <source>
        <dbReference type="ARBA" id="ARBA00023015"/>
    </source>
</evidence>
<gene>
    <name evidence="6" type="ORF">GCM10023351_03070</name>
</gene>
<keyword evidence="3" id="KW-0238">DNA-binding</keyword>
<evidence type="ECO:0000259" key="5">
    <source>
        <dbReference type="PROSITE" id="PS50931"/>
    </source>
</evidence>
<protein>
    <submittedName>
        <fullName evidence="6">LysR family transcriptional regulator</fullName>
    </submittedName>
</protein>
<evidence type="ECO:0000256" key="4">
    <source>
        <dbReference type="ARBA" id="ARBA00023163"/>
    </source>
</evidence>
<evidence type="ECO:0000256" key="1">
    <source>
        <dbReference type="ARBA" id="ARBA00009437"/>
    </source>
</evidence>
<comment type="caution">
    <text evidence="6">The sequence shown here is derived from an EMBL/GenBank/DDBJ whole genome shotgun (WGS) entry which is preliminary data.</text>
</comment>
<evidence type="ECO:0000313" key="7">
    <source>
        <dbReference type="Proteomes" id="UP001501645"/>
    </source>
</evidence>
<dbReference type="PROSITE" id="PS50931">
    <property type="entry name" value="HTH_LYSR"/>
    <property type="match status" value="1"/>
</dbReference>
<comment type="similarity">
    <text evidence="1">Belongs to the LysR transcriptional regulatory family.</text>
</comment>
<keyword evidence="2" id="KW-0805">Transcription regulation</keyword>
<accession>A0ABP8ZSN2</accession>
<dbReference type="InterPro" id="IPR036388">
    <property type="entry name" value="WH-like_DNA-bd_sf"/>
</dbReference>
<proteinExistence type="inferred from homology"/>
<dbReference type="Proteomes" id="UP001501645">
    <property type="component" value="Unassembled WGS sequence"/>
</dbReference>
<dbReference type="SUPFAM" id="SSF46785">
    <property type="entry name" value="Winged helix' DNA-binding domain"/>
    <property type="match status" value="1"/>
</dbReference>
<sequence length="293" mass="30629">MEVTATQLKYFVAVAEHGHFARAAAALRISGPTLSQQIARLESVVGARLFERSPRSVSLTERGAELLPLAREARRAHAAVEEWAAAAPSRGVLRVGVVAAGAGPVVSRALAEAVAAEAGLSVQVVRLGFFDGAQALRDDLVDVVVAPPSGADEGGVVSEHIATERRVLVVRDDHPLAARASVGIGETDDLPFVVVGAAENAVRAWWLVDPRPSGARPRVAGVADDVEGLLELCAAGIGVNIAAESVATHYRRPGLACVPIDDIEPVPILVSRRRGRSDRAVALFVDAARRAAT</sequence>
<dbReference type="Gene3D" id="3.40.190.290">
    <property type="match status" value="1"/>
</dbReference>
<dbReference type="Pfam" id="PF00126">
    <property type="entry name" value="HTH_1"/>
    <property type="match status" value="1"/>
</dbReference>
<feature type="domain" description="HTH lysR-type" evidence="5">
    <location>
        <begin position="3"/>
        <end position="60"/>
    </location>
</feature>
<organism evidence="6 7">
    <name type="scientific">Microbacterium gilvum</name>
    <dbReference type="NCBI Taxonomy" id="1336204"/>
    <lineage>
        <taxon>Bacteria</taxon>
        <taxon>Bacillati</taxon>
        <taxon>Actinomycetota</taxon>
        <taxon>Actinomycetes</taxon>
        <taxon>Micrococcales</taxon>
        <taxon>Microbacteriaceae</taxon>
        <taxon>Microbacterium</taxon>
    </lineage>
</organism>
<keyword evidence="7" id="KW-1185">Reference proteome</keyword>
<dbReference type="RefSeq" id="WP_345435230.1">
    <property type="nucleotide sequence ID" value="NZ_BAABKO010000001.1"/>
</dbReference>
<evidence type="ECO:0000313" key="6">
    <source>
        <dbReference type="EMBL" id="GAA4763808.1"/>
    </source>
</evidence>
<dbReference type="PRINTS" id="PR00039">
    <property type="entry name" value="HTHLYSR"/>
</dbReference>
<dbReference type="InterPro" id="IPR005119">
    <property type="entry name" value="LysR_subst-bd"/>
</dbReference>
<dbReference type="SUPFAM" id="SSF53850">
    <property type="entry name" value="Periplasmic binding protein-like II"/>
    <property type="match status" value="1"/>
</dbReference>